<dbReference type="Pfam" id="PF18545">
    <property type="entry name" value="HalOD1"/>
    <property type="match status" value="1"/>
</dbReference>
<feature type="domain" description="Halobacterial output" evidence="1">
    <location>
        <begin position="24"/>
        <end position="93"/>
    </location>
</feature>
<protein>
    <recommendedName>
        <fullName evidence="1">Halobacterial output domain-containing protein</fullName>
    </recommendedName>
</protein>
<dbReference type="RefSeq" id="WP_179260986.1">
    <property type="nucleotide sequence ID" value="NZ_CP058601.1"/>
</dbReference>
<dbReference type="InterPro" id="IPR040624">
    <property type="entry name" value="HalOD1"/>
</dbReference>
<organism evidence="2 3">
    <name type="scientific">Natrinema halophilum</name>
    <dbReference type="NCBI Taxonomy" id="1699371"/>
    <lineage>
        <taxon>Archaea</taxon>
        <taxon>Methanobacteriati</taxon>
        <taxon>Methanobacteriota</taxon>
        <taxon>Stenosarchaea group</taxon>
        <taxon>Halobacteria</taxon>
        <taxon>Halobacteriales</taxon>
        <taxon>Natrialbaceae</taxon>
        <taxon>Natrinema</taxon>
    </lineage>
</organism>
<name>A0A7D5H2R7_9EURY</name>
<dbReference type="GeneID" id="56033719"/>
<dbReference type="KEGG" id="haly:HYG82_10470"/>
<dbReference type="AlphaFoldDB" id="A0A7D5H2R7"/>
<reference evidence="2 3" key="1">
    <citation type="submission" date="2020-07" db="EMBL/GenBank/DDBJ databases">
        <authorList>
            <person name="Cui H."/>
        </authorList>
    </citation>
    <scope>NUCLEOTIDE SEQUENCE [LARGE SCALE GENOMIC DNA]</scope>
    <source>
        <strain evidence="2 3">YPL8</strain>
    </source>
</reference>
<evidence type="ECO:0000313" key="3">
    <source>
        <dbReference type="Proteomes" id="UP000509241"/>
    </source>
</evidence>
<evidence type="ECO:0000313" key="2">
    <source>
        <dbReference type="EMBL" id="QLG49251.1"/>
    </source>
</evidence>
<evidence type="ECO:0000259" key="1">
    <source>
        <dbReference type="Pfam" id="PF18545"/>
    </source>
</evidence>
<sequence>MAYDGFDVTADGRVEIWTEYDDESAVIEVLAQVLAVLENTEITDIEPLYESVEPEAVFRLLQHAAERDCRVGVEFTYDEFTVTVSGCGCIHVHDGSPRLIHSQEGYGR</sequence>
<gene>
    <name evidence="2" type="ORF">HYG82_10470</name>
</gene>
<keyword evidence="3" id="KW-1185">Reference proteome</keyword>
<dbReference type="EMBL" id="CP058601">
    <property type="protein sequence ID" value="QLG49251.1"/>
    <property type="molecule type" value="Genomic_DNA"/>
</dbReference>
<dbReference type="Proteomes" id="UP000509241">
    <property type="component" value="Chromosome"/>
</dbReference>
<dbReference type="OrthoDB" id="271604at2157"/>
<accession>A0A7D5H2R7</accession>
<proteinExistence type="predicted"/>